<dbReference type="GO" id="GO:0005524">
    <property type="term" value="F:ATP binding"/>
    <property type="evidence" value="ECO:0007669"/>
    <property type="project" value="TreeGrafter"/>
</dbReference>
<dbReference type="GO" id="GO:0016887">
    <property type="term" value="F:ATP hydrolysis activity"/>
    <property type="evidence" value="ECO:0007669"/>
    <property type="project" value="TreeGrafter"/>
</dbReference>
<accession>A0A7W7C657</accession>
<evidence type="ECO:0000259" key="1">
    <source>
        <dbReference type="Pfam" id="PF26563"/>
    </source>
</evidence>
<feature type="domain" description="Rv3660c-like CheY-like N-terminal" evidence="1">
    <location>
        <begin position="10"/>
        <end position="115"/>
    </location>
</feature>
<dbReference type="InterPro" id="IPR050625">
    <property type="entry name" value="ParA/MinD_ATPase"/>
</dbReference>
<dbReference type="NCBIfam" id="TIGR03815">
    <property type="entry name" value="CpaE_hom_Actino"/>
    <property type="match status" value="1"/>
</dbReference>
<organism evidence="2 3">
    <name type="scientific">Crossiella cryophila</name>
    <dbReference type="NCBI Taxonomy" id="43355"/>
    <lineage>
        <taxon>Bacteria</taxon>
        <taxon>Bacillati</taxon>
        <taxon>Actinomycetota</taxon>
        <taxon>Actinomycetes</taxon>
        <taxon>Pseudonocardiales</taxon>
        <taxon>Pseudonocardiaceae</taxon>
        <taxon>Crossiella</taxon>
    </lineage>
</organism>
<protein>
    <submittedName>
        <fullName evidence="2">Secretion/DNA translocation related CpaE-like protein</fullName>
    </submittedName>
</protein>
<dbReference type="Proteomes" id="UP000533598">
    <property type="component" value="Unassembled WGS sequence"/>
</dbReference>
<dbReference type="Pfam" id="PF26563">
    <property type="entry name" value="Rv3660c_N"/>
    <property type="match status" value="1"/>
</dbReference>
<keyword evidence="3" id="KW-1185">Reference proteome</keyword>
<dbReference type="GO" id="GO:0009898">
    <property type="term" value="C:cytoplasmic side of plasma membrane"/>
    <property type="evidence" value="ECO:0007669"/>
    <property type="project" value="TreeGrafter"/>
</dbReference>
<dbReference type="PANTHER" id="PTHR43384:SF11">
    <property type="entry name" value="SEPTUM SITE DETERMINING PROTEIN"/>
    <property type="match status" value="1"/>
</dbReference>
<dbReference type="InterPro" id="IPR022521">
    <property type="entry name" value="Rv3660c"/>
</dbReference>
<name>A0A7W7C657_9PSEU</name>
<dbReference type="SUPFAM" id="SSF52540">
    <property type="entry name" value="P-loop containing nucleoside triphosphate hydrolases"/>
    <property type="match status" value="1"/>
</dbReference>
<dbReference type="EMBL" id="JACHMH010000001">
    <property type="protein sequence ID" value="MBB4675254.1"/>
    <property type="molecule type" value="Genomic_DNA"/>
</dbReference>
<evidence type="ECO:0000313" key="2">
    <source>
        <dbReference type="EMBL" id="MBB4675254.1"/>
    </source>
</evidence>
<dbReference type="Gene3D" id="3.40.50.300">
    <property type="entry name" value="P-loop containing nucleotide triphosphate hydrolases"/>
    <property type="match status" value="1"/>
</dbReference>
<reference evidence="2 3" key="1">
    <citation type="submission" date="2020-08" db="EMBL/GenBank/DDBJ databases">
        <title>Sequencing the genomes of 1000 actinobacteria strains.</title>
        <authorList>
            <person name="Klenk H.-P."/>
        </authorList>
    </citation>
    <scope>NUCLEOTIDE SEQUENCE [LARGE SCALE GENOMIC DNA]</scope>
    <source>
        <strain evidence="2 3">DSM 44230</strain>
    </source>
</reference>
<sequence>MPETRPLVMVNEDTLLDEVLRVAAATGRDVECVPDLTAARQRWARAPLVVLDDDGLAQCANAGMPRRNGIYVLCRTDPPPEIWASALAVGAEQVSCLAEAEPWLSAALAKAEEVEDEPDGRVIAVLGGRGGAGASVFATALALTAADRGSPAMLLDCDPLGGGLELVLGGEKREGVRWSGITVNRGNLGSATLRNALPSFGRNQLTVLSCDDDTTELEPQAVDQVLDAGRRGGGTVVCDLPRHFDQPSRTVLDAADLAVLVVPAEVRACTAAARIAERTKQRGTPLAMVVRGPAPTGLSVRDVEAAVRIPALVTMRPFSGLEAALDTGGLPNRPRGPLARAARRVLDRADDGRG</sequence>
<dbReference type="AlphaFoldDB" id="A0A7W7C657"/>
<comment type="caution">
    <text evidence="2">The sequence shown here is derived from an EMBL/GenBank/DDBJ whole genome shotgun (WGS) entry which is preliminary data.</text>
</comment>
<dbReference type="InterPro" id="IPR027417">
    <property type="entry name" value="P-loop_NTPase"/>
</dbReference>
<evidence type="ECO:0000313" key="3">
    <source>
        <dbReference type="Proteomes" id="UP000533598"/>
    </source>
</evidence>
<proteinExistence type="predicted"/>
<dbReference type="RefSeq" id="WP_185001254.1">
    <property type="nucleotide sequence ID" value="NZ_BAAAUI010000006.1"/>
</dbReference>
<dbReference type="InterPro" id="IPR059050">
    <property type="entry name" value="Rv3660c_N"/>
</dbReference>
<dbReference type="PANTHER" id="PTHR43384">
    <property type="entry name" value="SEPTUM SITE-DETERMINING PROTEIN MIND HOMOLOG, CHLOROPLASTIC-RELATED"/>
    <property type="match status" value="1"/>
</dbReference>
<gene>
    <name evidence="2" type="ORF">HNR67_001372</name>
</gene>
<dbReference type="GO" id="GO:0051782">
    <property type="term" value="P:negative regulation of cell division"/>
    <property type="evidence" value="ECO:0007669"/>
    <property type="project" value="TreeGrafter"/>
</dbReference>
<dbReference type="GO" id="GO:0005829">
    <property type="term" value="C:cytosol"/>
    <property type="evidence" value="ECO:0007669"/>
    <property type="project" value="TreeGrafter"/>
</dbReference>